<evidence type="ECO:0000313" key="3">
    <source>
        <dbReference type="Proteomes" id="UP000075591"/>
    </source>
</evidence>
<dbReference type="SUPFAM" id="SSF56219">
    <property type="entry name" value="DNase I-like"/>
    <property type="match status" value="1"/>
</dbReference>
<reference evidence="1 3" key="1">
    <citation type="submission" date="2015-12" db="EMBL/GenBank/DDBJ databases">
        <title>Bacillus cereus Group isolate.</title>
        <authorList>
            <person name="Kovac J."/>
        </authorList>
    </citation>
    <scope>NUCLEOTIDE SEQUENCE [LARGE SCALE GENOMIC DNA]</scope>
    <source>
        <strain evidence="1 3">FSL W8-0275</strain>
    </source>
</reference>
<sequence length="237" mass="27909">MKIVAWNAGMAFRKKIDKILPLKADILIISECEQPEKWGQIDKEKGIYKFLWEGDNPNKGIGIITFDKRYKIEIHPEYDKSFRYIVPIKVSADNQEFIMFAVWSQKGEKRYSSYIGQIYLALEKYASLLKEPCIIVGDWNSNKVFDYIKRVKTHSEVIGFLEAFGIKSAYHQFFEEEQGEELKATHYFRKEKVRPFHIDCLFASDIFLNKLESIEIGSYEEWIEFSDHMPLSAEFND</sequence>
<dbReference type="InterPro" id="IPR036691">
    <property type="entry name" value="Endo/exonu/phosph_ase_sf"/>
</dbReference>
<comment type="caution">
    <text evidence="1">The sequence shown here is derived from an EMBL/GenBank/DDBJ whole genome shotgun (WGS) entry which is preliminary data.</text>
</comment>
<dbReference type="PATRIC" id="fig|1396.422.peg.5572"/>
<dbReference type="RefSeq" id="WP_000706156.1">
    <property type="nucleotide sequence ID" value="NZ_CAKJVO010000022.1"/>
</dbReference>
<organism evidence="1 3">
    <name type="scientific">Bacillus cereus</name>
    <dbReference type="NCBI Taxonomy" id="1396"/>
    <lineage>
        <taxon>Bacteria</taxon>
        <taxon>Bacillati</taxon>
        <taxon>Bacillota</taxon>
        <taxon>Bacilli</taxon>
        <taxon>Bacillales</taxon>
        <taxon>Bacillaceae</taxon>
        <taxon>Bacillus</taxon>
        <taxon>Bacillus cereus group</taxon>
    </lineage>
</organism>
<dbReference type="AlphaFoldDB" id="A0A150B2Q4"/>
<protein>
    <submittedName>
        <fullName evidence="1">Uncharacterized protein</fullName>
    </submittedName>
</protein>
<evidence type="ECO:0000313" key="1">
    <source>
        <dbReference type="EMBL" id="KXX95499.1"/>
    </source>
</evidence>
<dbReference type="EMBL" id="LOMT01000101">
    <property type="protein sequence ID" value="KXX95499.1"/>
    <property type="molecule type" value="Genomic_DNA"/>
</dbReference>
<reference evidence="2 4" key="2">
    <citation type="submission" date="2016-11" db="EMBL/GenBank/DDBJ databases">
        <title>Identification of Bacillus cereus isolated from egg-white.</title>
        <authorList>
            <person name="Soni A."/>
            <person name="Oey I."/>
            <person name="Silcock P."/>
            <person name="Bremer P."/>
        </authorList>
    </citation>
    <scope>NUCLEOTIDE SEQUENCE [LARGE SCALE GENOMIC DNA]</scope>
    <source>
        <strain evidence="2 4">NZAS03</strain>
    </source>
</reference>
<name>A0A150B2Q4_BACCE</name>
<dbReference type="Gene3D" id="3.60.10.10">
    <property type="entry name" value="Endonuclease/exonuclease/phosphatase"/>
    <property type="match status" value="1"/>
</dbReference>
<proteinExistence type="predicted"/>
<dbReference type="Proteomes" id="UP000186535">
    <property type="component" value="Unassembled WGS sequence"/>
</dbReference>
<evidence type="ECO:0000313" key="2">
    <source>
        <dbReference type="EMBL" id="OKA32522.1"/>
    </source>
</evidence>
<gene>
    <name evidence="1" type="ORF">AT274_04195</name>
    <name evidence="2" type="ORF">BJR07_27675</name>
</gene>
<accession>A0A150B2Q4</accession>
<dbReference type="Proteomes" id="UP000075591">
    <property type="component" value="Unassembled WGS sequence"/>
</dbReference>
<evidence type="ECO:0000313" key="4">
    <source>
        <dbReference type="Proteomes" id="UP000186535"/>
    </source>
</evidence>
<dbReference type="EMBL" id="MPON01000020">
    <property type="protein sequence ID" value="OKA32522.1"/>
    <property type="molecule type" value="Genomic_DNA"/>
</dbReference>